<name>B3T1U1_9ZZZZ</name>
<dbReference type="InterPro" id="IPR003778">
    <property type="entry name" value="CT_A_B"/>
</dbReference>
<reference evidence="5" key="1">
    <citation type="journal article" date="2008" name="ISME J.">
        <title>Genomic patterns of recombination, clonal divergence and environment in marine microbial populations.</title>
        <authorList>
            <person name="Konstantinidis K.T."/>
            <person name="Delong E.F."/>
        </authorList>
    </citation>
    <scope>NUCLEOTIDE SEQUENCE</scope>
</reference>
<dbReference type="Pfam" id="PF02626">
    <property type="entry name" value="CT_A_B"/>
    <property type="match status" value="1"/>
</dbReference>
<dbReference type="SUPFAM" id="SSF50891">
    <property type="entry name" value="Cyclophilin-like"/>
    <property type="match status" value="1"/>
</dbReference>
<dbReference type="SMART" id="SM00797">
    <property type="entry name" value="AHS2"/>
    <property type="match status" value="1"/>
</dbReference>
<dbReference type="GO" id="GO:0016787">
    <property type="term" value="F:hydrolase activity"/>
    <property type="evidence" value="ECO:0007669"/>
    <property type="project" value="UniProtKB-KW"/>
</dbReference>
<dbReference type="NCBIfam" id="TIGR00724">
    <property type="entry name" value="urea_amlyse_rel"/>
    <property type="match status" value="1"/>
</dbReference>
<protein>
    <submittedName>
        <fullName evidence="5">Putative allophanate hydrolase subunit 2</fullName>
    </submittedName>
</protein>
<evidence type="ECO:0000256" key="1">
    <source>
        <dbReference type="ARBA" id="ARBA00022741"/>
    </source>
</evidence>
<keyword evidence="3" id="KW-0067">ATP-binding</keyword>
<dbReference type="GO" id="GO:0005524">
    <property type="term" value="F:ATP binding"/>
    <property type="evidence" value="ECO:0007669"/>
    <property type="project" value="UniProtKB-KW"/>
</dbReference>
<evidence type="ECO:0000256" key="2">
    <source>
        <dbReference type="ARBA" id="ARBA00022801"/>
    </source>
</evidence>
<dbReference type="PANTHER" id="PTHR43309">
    <property type="entry name" value="5-OXOPROLINASE SUBUNIT C"/>
    <property type="match status" value="1"/>
</dbReference>
<sequence length="318" mass="35487">MNNNFFEVLRPGINTTFQDKGRFGMQHLGVAPSGCMDHKLFLIANALVSNDEKEGVLEFAYQGPLLKLTKGKTKFAITGNVLFQIINSKNETINGECNRSYDLDEGDQIDILATRQSAYGYLSVEGGFDVEPFCNSVSTLVRANIGPNEGKKINIKNKIPLKTNRKEKNNYTAKVSLEKKNVIRVLKGPQFDYFSESSKKEFFSKEYKITNLTDRMGMRLEGKVLKNIVNTNIRSEGITKGAIQVPADGQPIVLLTDHPTIGGYPKIANVISADYDLLIQKIPGTKISFKSVELKKAEKAFKLYCEDIKKTLDTKSVL</sequence>
<dbReference type="EMBL" id="EU016578">
    <property type="protein sequence ID" value="ABZ06550.1"/>
    <property type="molecule type" value="Genomic_DNA"/>
</dbReference>
<dbReference type="AlphaFoldDB" id="B3T1U1"/>
<feature type="domain" description="Carboxyltransferase" evidence="4">
    <location>
        <begin position="27"/>
        <end position="308"/>
    </location>
</feature>
<dbReference type="Gene3D" id="2.40.100.10">
    <property type="entry name" value="Cyclophilin-like"/>
    <property type="match status" value="1"/>
</dbReference>
<evidence type="ECO:0000256" key="3">
    <source>
        <dbReference type="ARBA" id="ARBA00022840"/>
    </source>
</evidence>
<organism evidence="5">
    <name type="scientific">uncultured marine microorganism HF4000_093M11</name>
    <dbReference type="NCBI Taxonomy" id="455519"/>
    <lineage>
        <taxon>unclassified sequences</taxon>
        <taxon>environmental samples</taxon>
    </lineage>
</organism>
<dbReference type="InterPro" id="IPR029000">
    <property type="entry name" value="Cyclophilin-like_dom_sf"/>
</dbReference>
<dbReference type="InterPro" id="IPR052708">
    <property type="entry name" value="PxpC"/>
</dbReference>
<dbReference type="PANTHER" id="PTHR43309:SF5">
    <property type="entry name" value="5-OXOPROLINASE SUBUNIT C"/>
    <property type="match status" value="1"/>
</dbReference>
<gene>
    <name evidence="5" type="ORF">ALOHA_HF4000093M11ctg1g36</name>
</gene>
<keyword evidence="2 5" id="KW-0378">Hydrolase</keyword>
<evidence type="ECO:0000313" key="5">
    <source>
        <dbReference type="EMBL" id="ABZ06550.1"/>
    </source>
</evidence>
<evidence type="ECO:0000259" key="4">
    <source>
        <dbReference type="SMART" id="SM00797"/>
    </source>
</evidence>
<accession>B3T1U1</accession>
<keyword evidence="1" id="KW-0547">Nucleotide-binding</keyword>
<proteinExistence type="predicted"/>